<accession>A0A6G9Y6Z2</accession>
<evidence type="ECO:0000313" key="1">
    <source>
        <dbReference type="EMBL" id="QIS08982.1"/>
    </source>
</evidence>
<dbReference type="KEGG" id="nah:F5544_05350"/>
<dbReference type="AlphaFoldDB" id="A0A6G9Y6Z2"/>
<gene>
    <name evidence="1" type="ORF">F5544_05350</name>
</gene>
<dbReference type="Proteomes" id="UP000503540">
    <property type="component" value="Chromosome"/>
</dbReference>
<evidence type="ECO:0008006" key="3">
    <source>
        <dbReference type="Google" id="ProtNLM"/>
    </source>
</evidence>
<reference evidence="1 2" key="1">
    <citation type="journal article" date="2019" name="ACS Chem. Biol.">
        <title>Identification and Mobilization of a Cryptic Antibiotic Biosynthesis Gene Locus from a Human-Pathogenic Nocardia Isolate.</title>
        <authorList>
            <person name="Herisse M."/>
            <person name="Ishida K."/>
            <person name="Porter J.L."/>
            <person name="Howden B."/>
            <person name="Hertweck C."/>
            <person name="Stinear T.P."/>
            <person name="Pidot S.J."/>
        </authorList>
    </citation>
    <scope>NUCLEOTIDE SEQUENCE [LARGE SCALE GENOMIC DNA]</scope>
    <source>
        <strain evidence="1 2">AUSMDU00012717</strain>
    </source>
</reference>
<dbReference type="RefSeq" id="WP_167472148.1">
    <property type="nucleotide sequence ID" value="NZ_CP046172.1"/>
</dbReference>
<proteinExistence type="predicted"/>
<keyword evidence="2" id="KW-1185">Reference proteome</keyword>
<sequence>MAEDERTAVGFALGARVRVTVDADGVVIDTRIDLEPDEVSYEQLALALTVAAQQARDLLVVAESTSLAAQPDSGEQSQVSHR</sequence>
<protein>
    <recommendedName>
        <fullName evidence="3">YbaB/EbfC family DNA-binding protein</fullName>
    </recommendedName>
</protein>
<name>A0A6G9Y6Z2_9NOCA</name>
<evidence type="ECO:0000313" key="2">
    <source>
        <dbReference type="Proteomes" id="UP000503540"/>
    </source>
</evidence>
<organism evidence="1 2">
    <name type="scientific">Nocardia arthritidis</name>
    <dbReference type="NCBI Taxonomy" id="228602"/>
    <lineage>
        <taxon>Bacteria</taxon>
        <taxon>Bacillati</taxon>
        <taxon>Actinomycetota</taxon>
        <taxon>Actinomycetes</taxon>
        <taxon>Mycobacteriales</taxon>
        <taxon>Nocardiaceae</taxon>
        <taxon>Nocardia</taxon>
    </lineage>
</organism>
<dbReference type="EMBL" id="CP046172">
    <property type="protein sequence ID" value="QIS08982.1"/>
    <property type="molecule type" value="Genomic_DNA"/>
</dbReference>